<dbReference type="OrthoDB" id="3437016at2759"/>
<feature type="transmembrane region" description="Helical" evidence="5">
    <location>
        <begin position="63"/>
        <end position="83"/>
    </location>
</feature>
<feature type="transmembrane region" description="Helical" evidence="5">
    <location>
        <begin position="501"/>
        <end position="524"/>
    </location>
</feature>
<name>A0A9P5PH69_9AGAR</name>
<dbReference type="SUPFAM" id="SSF103473">
    <property type="entry name" value="MFS general substrate transporter"/>
    <property type="match status" value="1"/>
</dbReference>
<evidence type="ECO:0000256" key="3">
    <source>
        <dbReference type="ARBA" id="ARBA00022989"/>
    </source>
</evidence>
<dbReference type="AlphaFoldDB" id="A0A9P5PH69"/>
<keyword evidence="4 5" id="KW-0472">Membrane</keyword>
<evidence type="ECO:0000256" key="4">
    <source>
        <dbReference type="ARBA" id="ARBA00023136"/>
    </source>
</evidence>
<keyword evidence="8" id="KW-1185">Reference proteome</keyword>
<comment type="subcellular location">
    <subcellularLocation>
        <location evidence="1">Membrane</location>
        <topology evidence="1">Multi-pass membrane protein</topology>
    </subcellularLocation>
</comment>
<feature type="domain" description="Major facilitator superfamily (MFS) profile" evidence="6">
    <location>
        <begin position="30"/>
        <end position="533"/>
    </location>
</feature>
<protein>
    <submittedName>
        <fullName evidence="7">Major facilitator superfamily domain-containing protein</fullName>
    </submittedName>
</protein>
<reference evidence="7" key="1">
    <citation type="submission" date="2020-11" db="EMBL/GenBank/DDBJ databases">
        <authorList>
            <consortium name="DOE Joint Genome Institute"/>
            <person name="Ahrendt S."/>
            <person name="Riley R."/>
            <person name="Andreopoulos W."/>
            <person name="Labutti K."/>
            <person name="Pangilinan J."/>
            <person name="Ruiz-Duenas F.J."/>
            <person name="Barrasa J.M."/>
            <person name="Sanchez-Garcia M."/>
            <person name="Camarero S."/>
            <person name="Miyauchi S."/>
            <person name="Serrano A."/>
            <person name="Linde D."/>
            <person name="Babiker R."/>
            <person name="Drula E."/>
            <person name="Ayuso-Fernandez I."/>
            <person name="Pacheco R."/>
            <person name="Padilla G."/>
            <person name="Ferreira P."/>
            <person name="Barriuso J."/>
            <person name="Kellner H."/>
            <person name="Castanera R."/>
            <person name="Alfaro M."/>
            <person name="Ramirez L."/>
            <person name="Pisabarro A.G."/>
            <person name="Kuo A."/>
            <person name="Tritt A."/>
            <person name="Lipzen A."/>
            <person name="He G."/>
            <person name="Yan M."/>
            <person name="Ng V."/>
            <person name="Cullen D."/>
            <person name="Martin F."/>
            <person name="Rosso M.-N."/>
            <person name="Henrissat B."/>
            <person name="Hibbett D."/>
            <person name="Martinez A.T."/>
            <person name="Grigoriev I.V."/>
        </authorList>
    </citation>
    <scope>NUCLEOTIDE SEQUENCE</scope>
    <source>
        <strain evidence="7">AH 40177</strain>
    </source>
</reference>
<keyword evidence="2 5" id="KW-0812">Transmembrane</keyword>
<dbReference type="PANTHER" id="PTHR23501:SF102">
    <property type="entry name" value="DRUG TRANSPORTER, PUTATIVE (AFU_ORTHOLOGUE AFUA_3G08530)-RELATED"/>
    <property type="match status" value="1"/>
</dbReference>
<comment type="caution">
    <text evidence="7">The sequence shown here is derived from an EMBL/GenBank/DDBJ whole genome shotgun (WGS) entry which is preliminary data.</text>
</comment>
<feature type="transmembrane region" description="Helical" evidence="5">
    <location>
        <begin position="26"/>
        <end position="43"/>
    </location>
</feature>
<dbReference type="PROSITE" id="PS50850">
    <property type="entry name" value="MFS"/>
    <property type="match status" value="1"/>
</dbReference>
<proteinExistence type="predicted"/>
<evidence type="ECO:0000256" key="2">
    <source>
        <dbReference type="ARBA" id="ARBA00022692"/>
    </source>
</evidence>
<organism evidence="7 8">
    <name type="scientific">Rhodocollybia butyracea</name>
    <dbReference type="NCBI Taxonomy" id="206335"/>
    <lineage>
        <taxon>Eukaryota</taxon>
        <taxon>Fungi</taxon>
        <taxon>Dikarya</taxon>
        <taxon>Basidiomycota</taxon>
        <taxon>Agaricomycotina</taxon>
        <taxon>Agaricomycetes</taxon>
        <taxon>Agaricomycetidae</taxon>
        <taxon>Agaricales</taxon>
        <taxon>Marasmiineae</taxon>
        <taxon>Omphalotaceae</taxon>
        <taxon>Rhodocollybia</taxon>
    </lineage>
</organism>
<evidence type="ECO:0000313" key="8">
    <source>
        <dbReference type="Proteomes" id="UP000772434"/>
    </source>
</evidence>
<feature type="transmembrane region" description="Helical" evidence="5">
    <location>
        <begin position="397"/>
        <end position="422"/>
    </location>
</feature>
<feature type="transmembrane region" description="Helical" evidence="5">
    <location>
        <begin position="169"/>
        <end position="193"/>
    </location>
</feature>
<feature type="transmembrane region" description="Helical" evidence="5">
    <location>
        <begin position="113"/>
        <end position="130"/>
    </location>
</feature>
<dbReference type="EMBL" id="JADNRY010000151">
    <property type="protein sequence ID" value="KAF9063204.1"/>
    <property type="molecule type" value="Genomic_DNA"/>
</dbReference>
<dbReference type="Gene3D" id="1.20.1250.20">
    <property type="entry name" value="MFS general substrate transporter like domains"/>
    <property type="match status" value="1"/>
</dbReference>
<dbReference type="GO" id="GO:0022857">
    <property type="term" value="F:transmembrane transporter activity"/>
    <property type="evidence" value="ECO:0007669"/>
    <property type="project" value="InterPro"/>
</dbReference>
<feature type="transmembrane region" description="Helical" evidence="5">
    <location>
        <begin position="343"/>
        <end position="364"/>
    </location>
</feature>
<dbReference type="InterPro" id="IPR020846">
    <property type="entry name" value="MFS_dom"/>
</dbReference>
<accession>A0A9P5PH69</accession>
<keyword evidence="3 5" id="KW-1133">Transmembrane helix</keyword>
<feature type="transmembrane region" description="Helical" evidence="5">
    <location>
        <begin position="434"/>
        <end position="457"/>
    </location>
</feature>
<evidence type="ECO:0000259" key="6">
    <source>
        <dbReference type="PROSITE" id="PS50850"/>
    </source>
</evidence>
<dbReference type="GO" id="GO:0005886">
    <property type="term" value="C:plasma membrane"/>
    <property type="evidence" value="ECO:0007669"/>
    <property type="project" value="TreeGrafter"/>
</dbReference>
<gene>
    <name evidence="7" type="ORF">BDP27DRAFT_1335448</name>
</gene>
<feature type="transmembrane region" description="Helical" evidence="5">
    <location>
        <begin position="238"/>
        <end position="257"/>
    </location>
</feature>
<feature type="transmembrane region" description="Helical" evidence="5">
    <location>
        <begin position="137"/>
        <end position="157"/>
    </location>
</feature>
<feature type="transmembrane region" description="Helical" evidence="5">
    <location>
        <begin position="309"/>
        <end position="331"/>
    </location>
</feature>
<sequence>MSSGKAQSNLSSPLSNRISGAKRGQYFWLIYLALCLAIFLSAMELTAVSNALPVIVNDLTGSQFSWVGTAYALASTAFLPMSGGVAEVRVLLRILFVETWCLPIQIFGRRFAIFIALAFFIIGSALCGSARSMNWLIAARAVQGVGGGGILSISSIIVSDLVPLSERGLYNGLIGLTWALASAIGPLVGGALAQHGQWRWLFYLNLPIAGAALVAVCLFLKLPTPPGRTIDKLRRMDWLGNFIIISSTTSVVIGLTWGGVQFSWSSSRVLVPLILGLLGMCIFFLYEFWYAKDPIVPYTLLSNRTSCSGYIQTFITPIPVLAVSYYLPVYYQACKEASAFRSGVLLLGLGVAIGPAVVLAGISVKITQKYRPQLFLGWALFMVGVGTLTTTRVNSSIAVAVATSAIAGAGAGILYAVTYFPVLAPLPVTSSAHALAFFAFCRSFAGVWGVAIGATILQNELQKHLPPSFLNSIPTGNVELAYSIIVTIKDIPQPMRTQIQIAFATAVSVIWKALVGVLAIGLVASAMMEGLALQSQTDEKWEMRDKPEVLSQINTTA</sequence>
<evidence type="ECO:0000256" key="5">
    <source>
        <dbReference type="SAM" id="Phobius"/>
    </source>
</evidence>
<evidence type="ECO:0000313" key="7">
    <source>
        <dbReference type="EMBL" id="KAF9063204.1"/>
    </source>
</evidence>
<dbReference type="InterPro" id="IPR036259">
    <property type="entry name" value="MFS_trans_sf"/>
</dbReference>
<feature type="transmembrane region" description="Helical" evidence="5">
    <location>
        <begin position="90"/>
        <end position="107"/>
    </location>
</feature>
<feature type="transmembrane region" description="Helical" evidence="5">
    <location>
        <begin position="370"/>
        <end position="390"/>
    </location>
</feature>
<feature type="transmembrane region" description="Helical" evidence="5">
    <location>
        <begin position="200"/>
        <end position="222"/>
    </location>
</feature>
<dbReference type="InterPro" id="IPR011701">
    <property type="entry name" value="MFS"/>
</dbReference>
<evidence type="ECO:0000256" key="1">
    <source>
        <dbReference type="ARBA" id="ARBA00004141"/>
    </source>
</evidence>
<feature type="transmembrane region" description="Helical" evidence="5">
    <location>
        <begin position="269"/>
        <end position="289"/>
    </location>
</feature>
<dbReference type="Pfam" id="PF07690">
    <property type="entry name" value="MFS_1"/>
    <property type="match status" value="1"/>
</dbReference>
<dbReference type="Proteomes" id="UP000772434">
    <property type="component" value="Unassembled WGS sequence"/>
</dbReference>
<dbReference type="PANTHER" id="PTHR23501">
    <property type="entry name" value="MAJOR FACILITATOR SUPERFAMILY"/>
    <property type="match status" value="1"/>
</dbReference>